<proteinExistence type="predicted"/>
<name>A0AC61NPK2_9BACT</name>
<organism evidence="1 2">
    <name type="scientific">Halosquirtibacter laminarini</name>
    <dbReference type="NCBI Taxonomy" id="3374600"/>
    <lineage>
        <taxon>Bacteria</taxon>
        <taxon>Pseudomonadati</taxon>
        <taxon>Bacteroidota</taxon>
        <taxon>Bacteroidia</taxon>
        <taxon>Marinilabiliales</taxon>
        <taxon>Prolixibacteraceae</taxon>
        <taxon>Halosquirtibacter</taxon>
    </lineage>
</organism>
<accession>A0AC61NPK2</accession>
<protein>
    <submittedName>
        <fullName evidence="1">Uncharacterized protein</fullName>
    </submittedName>
</protein>
<evidence type="ECO:0000313" key="2">
    <source>
        <dbReference type="Proteomes" id="UP000826212"/>
    </source>
</evidence>
<dbReference type="EMBL" id="CP081303">
    <property type="protein sequence ID" value="QZE14367.1"/>
    <property type="molecule type" value="Genomic_DNA"/>
</dbReference>
<reference evidence="1" key="1">
    <citation type="submission" date="2021-08" db="EMBL/GenBank/DDBJ databases">
        <title>Novel anaerobic bacterium isolated from sea squirt in East Sea, Republic of Korea.</title>
        <authorList>
            <person name="Nguyen T.H."/>
            <person name="Li Z."/>
            <person name="Lee Y.-J."/>
            <person name="Ko J."/>
            <person name="Kim S.-G."/>
        </authorList>
    </citation>
    <scope>NUCLEOTIDE SEQUENCE</scope>
    <source>
        <strain evidence="1">KCTC 25031</strain>
    </source>
</reference>
<keyword evidence="2" id="KW-1185">Reference proteome</keyword>
<gene>
    <name evidence="1" type="ORF">K4L44_00235</name>
</gene>
<dbReference type="Proteomes" id="UP000826212">
    <property type="component" value="Chromosome"/>
</dbReference>
<sequence length="1449" mass="172385">MIGRNIHKVQTLKFDIHCQSKENALEIQPLLSNLVAKKIIAMTDEIFSKLANSESTFQIDRLEIDLGGFSIKDFQDDFVSIYKKELGKQLMKILSDSSNYQKNGVVEIDTSKVYLQLLCQFLLGGLMRWRGVSNYVSLNDVILEVLYHHSNLFERWLRYYGQYNICLRKRLVRQFEEKELEKTVDILEPVEGVFIKRYATHLDQIETPTPINMSIVKWDFIFTYLLVERGSFFNKKTFVKYNLHQISQHYNLDYWMVISSFSKELENNTTLQNTDAKLVNILVEISHEDLASPLTEYVNDQEDLRCVESFLLGRNKDFILFKKAWMQLVRHQIKDLIDLLDYYFVYADVRFCFVSELKECYFVFFIQHQFEMLYPFISKCYEQAVLMNSKFHIEGNEQIFSRSLRSVILDFLYLNKGCIDFNATSFVHYILHRVFQQYDFNHQDIIEYIGSSVSEVSQLFDQNFSYKEIVSSFTSDLASKNYKRAEIKEQDPIELVVAFLIGNHNDRLKFRKAWQDLYDNHIIFLIDLLNYYLRHDDIRHRFVFILDEEYFISLIRMSFNKKAQLVICFYQQVILVISRMKDVMFTHSFSQKVRQVILDFFYSSHGDVNFHEKSFVRLSLQQIAYKNDIAYQALLQSLCDEFNVNTLGTSSSISLKKNLNNILKEDIFGAEDHNVCLRIPLYEITSFLLGINKNVKIFVNGWQTLENDHIEVLKDLLGYYLRYPDVRYRFIYSLNKEFFVSLIQLVFPSESPFILDYYETIIRMNSILDKKRNIRLFSFSVAHVILDSLWQNRGSFNHKRFIRYNLKQMARQCDMEYSEVIQSVKMKIGVSSCDPVSNIEIELGNVLFDILVEDHALFQNREECIQVWFDVVVSFLLGKEDNILLFQKAWEGLLNGQMKLLQEIFEYYLPYPNVRHCFAYNLESDHFLVLIYSQFKTESQFIKEYYEQVIHTSFIVGDSVEDHAFAQSVRHTVLDFLYLNRGSKFNDKEFVHYTLQKLAHHHNKRFHDLLDIFYHELLRLNVHGHLKYVSQLLVEISYEIESPLKDDVSEIITFFTYGYVYGKDRDSILRMLLHLQNNKEQWTRWIAYLRQKEWLIERICLSLYEDELNDFIINLLKNEYGSESESTVTYLLKKIMKRSLRYRCIKYVFYTKVIIALVKKEEIILNDSINLLPLEKLSNDQIFNLLLFYNRSNLIQFKELICWIIFHKKDLLVEWFVCDKYSSLLIDEIVRSIPETEKLRFIKCVEKRQMPMIEKEEIIRKLNRPKLQVREVDTSSFEEEFFTENIYISNAGLVLLAPFFPLLFERLGFLSKQVFSGKEQAEKAIHILQYLVNGCCRSPEYTLVLNKQLCGVKTGKPIIKEYQMNKEELKITEGLLKHVISTWRGLGKTSIEGFKESFLQRDGVLDLKDNAWYLRVEAKPYDMLLDVCPWSFRTIKYPWMDRVIYIDWR</sequence>
<evidence type="ECO:0000313" key="1">
    <source>
        <dbReference type="EMBL" id="QZE14367.1"/>
    </source>
</evidence>